<evidence type="ECO:0000313" key="4">
    <source>
        <dbReference type="Proteomes" id="UP000694923"/>
    </source>
</evidence>
<dbReference type="GeneID" id="103587805"/>
<keyword evidence="2" id="KW-0963">Cytoplasm</keyword>
<sequence>MKAENRCRRRPPPAPNAMSLGPRRARSAPTAVAAATASDMDKNSGSTSSSASSGSSKGQQPPRCASAGPAGESKPKSDGKNSSGSKRYTRKRECSYPKNENFSNQSRRSNSQKSKTFNKMPPQRGGGSSSKLFSSSFNGGRRDEVAEAQRAEFSPAQFSGPKKINLNHLLNFTFEPRGQAGHFEGSGHGSWGKRNKWGHKPFNKELFLQANCQFVVSEDQDYTAHFADPDTLVNWDFVEQVTFPKGPPLLHFCDLARFLVDEQHSQYSKLLLASKEQVLHRVVLEEKVALEQQLAEEKHTPESCFIEAAIQELKIREEALSGLAESRGEVTGVVAALEQLVLMAPLAKESVFQPREGMLEYLSAFDEETMEVCSLDAPSHPLALPLVEEEEAVLEPEPERSSEVCDDSELADDNLGERTICIDSNQQEPITRPGFTHLNSSPCYYFYQAEDGQHMFLHPVNVRCLVREYGSLEQSPEKISATVVEISGYSMSEDVRQRHRYLSHLPLTCEFSICELALQPPVVSKETLEMFSDDIEKRKRQRQKKAREERRRERRIEMEENKKQGKYPEVHIPLENLQQFPAFNTYTCSSNSASGPTSTEGHGALSLLPLSRSPGSHADFLLTPLSPTAASQGSPSFCVGSLEEDSPFPSFAQMLRVGKAKADVWPKTPKKDKNSLVPPAPVDSDGESDNSDRVPVPSFQNSFSQAIEAAFMKLDTPAISDPLSEEKGGKKRKKQKQKLLFSTSVVHTK</sequence>
<feature type="region of interest" description="Disordered" evidence="3">
    <location>
        <begin position="717"/>
        <end position="749"/>
    </location>
</feature>
<feature type="compositionally biased region" description="Basic and acidic residues" evidence="3">
    <location>
        <begin position="140"/>
        <end position="150"/>
    </location>
</feature>
<evidence type="ECO:0000256" key="2">
    <source>
        <dbReference type="ARBA" id="ARBA00022490"/>
    </source>
</evidence>
<dbReference type="InterPro" id="IPR039739">
    <property type="entry name" value="MAG2/RNF10"/>
</dbReference>
<feature type="compositionally biased region" description="Polar residues" evidence="3">
    <location>
        <begin position="740"/>
        <end position="749"/>
    </location>
</feature>
<feature type="compositionally biased region" description="Low complexity" evidence="3">
    <location>
        <begin position="27"/>
        <end position="58"/>
    </location>
</feature>
<accession>A0ABM0QGV1</accession>
<feature type="compositionally biased region" description="Low complexity" evidence="3">
    <location>
        <begin position="129"/>
        <end position="139"/>
    </location>
</feature>
<feature type="compositionally biased region" description="Basic and acidic residues" evidence="3">
    <location>
        <begin position="663"/>
        <end position="674"/>
    </location>
</feature>
<feature type="region of interest" description="Disordered" evidence="3">
    <location>
        <begin position="663"/>
        <end position="698"/>
    </location>
</feature>
<feature type="region of interest" description="Disordered" evidence="3">
    <location>
        <begin position="534"/>
        <end position="555"/>
    </location>
</feature>
<organism evidence="4 5">
    <name type="scientific">Galeopterus variegatus</name>
    <name type="common">Malayan flying lemur</name>
    <name type="synonym">Cynocephalus variegatus</name>
    <dbReference type="NCBI Taxonomy" id="482537"/>
    <lineage>
        <taxon>Eukaryota</taxon>
        <taxon>Metazoa</taxon>
        <taxon>Chordata</taxon>
        <taxon>Craniata</taxon>
        <taxon>Vertebrata</taxon>
        <taxon>Euteleostomi</taxon>
        <taxon>Mammalia</taxon>
        <taxon>Eutheria</taxon>
        <taxon>Euarchontoglires</taxon>
        <taxon>Dermoptera</taxon>
        <taxon>Cynocephalidae</taxon>
        <taxon>Galeopterus</taxon>
    </lineage>
</organism>
<feature type="compositionally biased region" description="Low complexity" evidence="3">
    <location>
        <begin position="103"/>
        <end position="115"/>
    </location>
</feature>
<proteinExistence type="predicted"/>
<evidence type="ECO:0000313" key="5">
    <source>
        <dbReference type="RefSeq" id="XP_008567592.1"/>
    </source>
</evidence>
<protein>
    <submittedName>
        <fullName evidence="5">RING finger protein 10</fullName>
    </submittedName>
</protein>
<evidence type="ECO:0000256" key="1">
    <source>
        <dbReference type="ARBA" id="ARBA00004496"/>
    </source>
</evidence>
<keyword evidence="4" id="KW-1185">Reference proteome</keyword>
<dbReference type="PANTHER" id="PTHR12983:SF9">
    <property type="entry name" value="E3 UBIQUITIN-PROTEIN LIGASE RNF10"/>
    <property type="match status" value="1"/>
</dbReference>
<name>A0ABM0QGV1_GALVR</name>
<dbReference type="RefSeq" id="XP_008567592.1">
    <property type="nucleotide sequence ID" value="XM_008569370.1"/>
</dbReference>
<dbReference type="Proteomes" id="UP000694923">
    <property type="component" value="Unplaced"/>
</dbReference>
<gene>
    <name evidence="5" type="primary">RNF10</name>
</gene>
<reference evidence="5" key="1">
    <citation type="submission" date="2025-08" db="UniProtKB">
        <authorList>
            <consortium name="RefSeq"/>
        </authorList>
    </citation>
    <scope>IDENTIFICATION</scope>
</reference>
<feature type="region of interest" description="Disordered" evidence="3">
    <location>
        <begin position="1"/>
        <end position="156"/>
    </location>
</feature>
<evidence type="ECO:0000256" key="3">
    <source>
        <dbReference type="SAM" id="MobiDB-lite"/>
    </source>
</evidence>
<feature type="compositionally biased region" description="Basic and acidic residues" evidence="3">
    <location>
        <begin position="546"/>
        <end position="555"/>
    </location>
</feature>
<comment type="subcellular location">
    <subcellularLocation>
        <location evidence="1">Cytoplasm</location>
    </subcellularLocation>
</comment>
<dbReference type="PANTHER" id="PTHR12983">
    <property type="entry name" value="RING FINGER 10 FAMILY MEMBER"/>
    <property type="match status" value="1"/>
</dbReference>